<dbReference type="Gene3D" id="3.30.70.270">
    <property type="match status" value="1"/>
</dbReference>
<protein>
    <submittedName>
        <fullName evidence="3">EAL domain-containing protein</fullName>
    </submittedName>
</protein>
<keyword evidence="4" id="KW-1185">Reference proteome</keyword>
<dbReference type="InterPro" id="IPR029787">
    <property type="entry name" value="Nucleotide_cyclase"/>
</dbReference>
<accession>A0ABV1NXF3</accession>
<dbReference type="SMART" id="SM00052">
    <property type="entry name" value="EAL"/>
    <property type="match status" value="1"/>
</dbReference>
<dbReference type="InterPro" id="IPR052155">
    <property type="entry name" value="Biofilm_reg_signaling"/>
</dbReference>
<dbReference type="SMART" id="SM00267">
    <property type="entry name" value="GGDEF"/>
    <property type="match status" value="1"/>
</dbReference>
<dbReference type="PANTHER" id="PTHR44757">
    <property type="entry name" value="DIGUANYLATE CYCLASE DGCP"/>
    <property type="match status" value="1"/>
</dbReference>
<sequence>MTRRVGRAGTDALTGLADRGRLERRARRLLTGERHGDPTRRAVLIVDLDHFKHVNDTLGHAAGDAVLVEVAARLERAARPGALVARLGGDEFLVLSAALPPGDDGSSLAGAVRRSLVPPVRVDGVGLRVGASVGVALEGRDGHDLVELMRVADRAMYADKARPGAPAREEAAADPTLGPDLRAALERRDGSGALGLHHQPQVGWDGTVNGYEALLRWSHPRRGLLLPRDVLPVARAEGALTALTLHAVARALTDHAVLTAAARPADPPTGLAPDAPTVSVNVAARDLLVDGFVDDVASLLAAASAPPGCLLLEIAEPAPHPRPAVQALFAALDALGVGVSIHEFGAGAASLAPLAGYAGVRELKLDPALTRAVATDPAAARLVAATVGAAHALDLAVVAEGVEDPGVVPRLRDLGCDRLQGFLVAAPLPPGEVAAWLDRWRAGGGAQSLLGA</sequence>
<dbReference type="PROSITE" id="PS50883">
    <property type="entry name" value="EAL"/>
    <property type="match status" value="1"/>
</dbReference>
<dbReference type="Proteomes" id="UP001482520">
    <property type="component" value="Unassembled WGS sequence"/>
</dbReference>
<evidence type="ECO:0000259" key="1">
    <source>
        <dbReference type="PROSITE" id="PS50883"/>
    </source>
</evidence>
<evidence type="ECO:0000313" key="3">
    <source>
        <dbReference type="EMBL" id="MEQ7847192.1"/>
    </source>
</evidence>
<reference evidence="3 4" key="1">
    <citation type="submission" date="2024-02" db="EMBL/GenBank/DDBJ databases">
        <title>Full genome sequence of Nocardioides kribbensis.</title>
        <authorList>
            <person name="Poletto B.L."/>
            <person name="Silva G."/>
            <person name="Galante D."/>
            <person name="Campos K.R."/>
            <person name="Santos M.B.N."/>
            <person name="Sacchi C.T."/>
        </authorList>
    </citation>
    <scope>NUCLEOTIDE SEQUENCE [LARGE SCALE GENOMIC DNA]</scope>
    <source>
        <strain evidence="3 4">O4R</strain>
    </source>
</reference>
<feature type="domain" description="EAL" evidence="1">
    <location>
        <begin position="174"/>
        <end position="441"/>
    </location>
</feature>
<dbReference type="PANTHER" id="PTHR44757:SF2">
    <property type="entry name" value="BIOFILM ARCHITECTURE MAINTENANCE PROTEIN MBAA"/>
    <property type="match status" value="1"/>
</dbReference>
<feature type="domain" description="GGDEF" evidence="2">
    <location>
        <begin position="39"/>
        <end position="173"/>
    </location>
</feature>
<comment type="caution">
    <text evidence="3">The sequence shown here is derived from an EMBL/GenBank/DDBJ whole genome shotgun (WGS) entry which is preliminary data.</text>
</comment>
<dbReference type="InterPro" id="IPR043128">
    <property type="entry name" value="Rev_trsase/Diguanyl_cyclase"/>
</dbReference>
<dbReference type="InterPro" id="IPR001633">
    <property type="entry name" value="EAL_dom"/>
</dbReference>
<dbReference type="Gene3D" id="3.20.20.450">
    <property type="entry name" value="EAL domain"/>
    <property type="match status" value="1"/>
</dbReference>
<dbReference type="CDD" id="cd01948">
    <property type="entry name" value="EAL"/>
    <property type="match status" value="1"/>
</dbReference>
<proteinExistence type="predicted"/>
<dbReference type="RefSeq" id="WP_349804319.1">
    <property type="nucleotide sequence ID" value="NZ_JBEGDP010000006.1"/>
</dbReference>
<dbReference type="InterPro" id="IPR035919">
    <property type="entry name" value="EAL_sf"/>
</dbReference>
<dbReference type="Pfam" id="PF00563">
    <property type="entry name" value="EAL"/>
    <property type="match status" value="1"/>
</dbReference>
<dbReference type="NCBIfam" id="TIGR00254">
    <property type="entry name" value="GGDEF"/>
    <property type="match status" value="1"/>
</dbReference>
<dbReference type="SUPFAM" id="SSF55073">
    <property type="entry name" value="Nucleotide cyclase"/>
    <property type="match status" value="1"/>
</dbReference>
<gene>
    <name evidence="3" type="ORF">V6R90_07860</name>
</gene>
<name>A0ABV1NXF3_9ACTN</name>
<dbReference type="CDD" id="cd01949">
    <property type="entry name" value="GGDEF"/>
    <property type="match status" value="1"/>
</dbReference>
<dbReference type="InterPro" id="IPR000160">
    <property type="entry name" value="GGDEF_dom"/>
</dbReference>
<evidence type="ECO:0000313" key="4">
    <source>
        <dbReference type="Proteomes" id="UP001482520"/>
    </source>
</evidence>
<organism evidence="3 4">
    <name type="scientific">Nocardioides kribbensis</name>
    <dbReference type="NCBI Taxonomy" id="305517"/>
    <lineage>
        <taxon>Bacteria</taxon>
        <taxon>Bacillati</taxon>
        <taxon>Actinomycetota</taxon>
        <taxon>Actinomycetes</taxon>
        <taxon>Propionibacteriales</taxon>
        <taxon>Nocardioidaceae</taxon>
        <taxon>Nocardioides</taxon>
    </lineage>
</organism>
<dbReference type="SUPFAM" id="SSF141868">
    <property type="entry name" value="EAL domain-like"/>
    <property type="match status" value="1"/>
</dbReference>
<evidence type="ECO:0000259" key="2">
    <source>
        <dbReference type="PROSITE" id="PS50887"/>
    </source>
</evidence>
<dbReference type="Pfam" id="PF00990">
    <property type="entry name" value="GGDEF"/>
    <property type="match status" value="1"/>
</dbReference>
<dbReference type="PROSITE" id="PS50887">
    <property type="entry name" value="GGDEF"/>
    <property type="match status" value="1"/>
</dbReference>
<dbReference type="EMBL" id="JBEGDP010000006">
    <property type="protein sequence ID" value="MEQ7847192.1"/>
    <property type="molecule type" value="Genomic_DNA"/>
</dbReference>